<evidence type="ECO:0000256" key="2">
    <source>
        <dbReference type="ARBA" id="ARBA00022837"/>
    </source>
</evidence>
<keyword evidence="2" id="KW-0106">Calcium</keyword>
<sequence length="92" mass="10912">MRNTQQMCSFCELSVYSTMLKAVGIKISSFFLAFKLSDQSLNFFFQYQAAKSNHRMNALFKRMDKNKDNLVDFPEFLRFIGRMLCHLLTFFI</sequence>
<dbReference type="Ensembl" id="ENSGWIT00000006944.1">
    <property type="protein sequence ID" value="ENSGWIP00000006285.1"/>
    <property type="gene ID" value="ENSGWIG00000003679.1"/>
</dbReference>
<organism evidence="4 5">
    <name type="scientific">Gouania willdenowi</name>
    <name type="common">Blunt-snouted clingfish</name>
    <name type="synonym">Lepadogaster willdenowi</name>
    <dbReference type="NCBI Taxonomy" id="441366"/>
    <lineage>
        <taxon>Eukaryota</taxon>
        <taxon>Metazoa</taxon>
        <taxon>Chordata</taxon>
        <taxon>Craniata</taxon>
        <taxon>Vertebrata</taxon>
        <taxon>Euteleostomi</taxon>
        <taxon>Actinopterygii</taxon>
        <taxon>Neopterygii</taxon>
        <taxon>Teleostei</taxon>
        <taxon>Neoteleostei</taxon>
        <taxon>Acanthomorphata</taxon>
        <taxon>Ovalentaria</taxon>
        <taxon>Blenniimorphae</taxon>
        <taxon>Blenniiformes</taxon>
        <taxon>Gobiesocoidei</taxon>
        <taxon>Gobiesocidae</taxon>
        <taxon>Gobiesocinae</taxon>
        <taxon>Gouania</taxon>
    </lineage>
</organism>
<evidence type="ECO:0000259" key="3">
    <source>
        <dbReference type="PROSITE" id="PS50222"/>
    </source>
</evidence>
<accession>A0A8C5DFS8</accession>
<dbReference type="SMART" id="SM00054">
    <property type="entry name" value="EFh"/>
    <property type="match status" value="1"/>
</dbReference>
<dbReference type="Gene3D" id="1.10.238.10">
    <property type="entry name" value="EF-hand"/>
    <property type="match status" value="1"/>
</dbReference>
<protein>
    <recommendedName>
        <fullName evidence="3">EF-hand domain-containing protein</fullName>
    </recommendedName>
</protein>
<keyword evidence="5" id="KW-1185">Reference proteome</keyword>
<reference evidence="4" key="3">
    <citation type="submission" date="2025-09" db="UniProtKB">
        <authorList>
            <consortium name="Ensembl"/>
        </authorList>
    </citation>
    <scope>IDENTIFICATION</scope>
</reference>
<dbReference type="Proteomes" id="UP000694680">
    <property type="component" value="Chromosome 11"/>
</dbReference>
<name>A0A8C5DFS8_GOUWI</name>
<dbReference type="PROSITE" id="PS00018">
    <property type="entry name" value="EF_HAND_1"/>
    <property type="match status" value="1"/>
</dbReference>
<feature type="domain" description="EF-hand" evidence="3">
    <location>
        <begin position="51"/>
        <end position="86"/>
    </location>
</feature>
<dbReference type="InterPro" id="IPR011992">
    <property type="entry name" value="EF-hand-dom_pair"/>
</dbReference>
<reference evidence="4" key="2">
    <citation type="submission" date="2025-08" db="UniProtKB">
        <authorList>
            <consortium name="Ensembl"/>
        </authorList>
    </citation>
    <scope>IDENTIFICATION</scope>
</reference>
<evidence type="ECO:0000313" key="5">
    <source>
        <dbReference type="Proteomes" id="UP000694680"/>
    </source>
</evidence>
<evidence type="ECO:0000256" key="1">
    <source>
        <dbReference type="ARBA" id="ARBA00022723"/>
    </source>
</evidence>
<dbReference type="PROSITE" id="PS50222">
    <property type="entry name" value="EF_HAND_2"/>
    <property type="match status" value="1"/>
</dbReference>
<dbReference type="GO" id="GO:0005509">
    <property type="term" value="F:calcium ion binding"/>
    <property type="evidence" value="ECO:0007669"/>
    <property type="project" value="InterPro"/>
</dbReference>
<evidence type="ECO:0000313" key="4">
    <source>
        <dbReference type="Ensembl" id="ENSGWIP00000006285.1"/>
    </source>
</evidence>
<dbReference type="InterPro" id="IPR018247">
    <property type="entry name" value="EF_Hand_1_Ca_BS"/>
</dbReference>
<proteinExistence type="predicted"/>
<keyword evidence="1" id="KW-0479">Metal-binding</keyword>
<dbReference type="SUPFAM" id="SSF47473">
    <property type="entry name" value="EF-hand"/>
    <property type="match status" value="1"/>
</dbReference>
<dbReference type="AlphaFoldDB" id="A0A8C5DFS8"/>
<dbReference type="InterPro" id="IPR002048">
    <property type="entry name" value="EF_hand_dom"/>
</dbReference>
<reference evidence="4" key="1">
    <citation type="submission" date="2020-06" db="EMBL/GenBank/DDBJ databases">
        <authorList>
            <consortium name="Wellcome Sanger Institute Data Sharing"/>
        </authorList>
    </citation>
    <scope>NUCLEOTIDE SEQUENCE [LARGE SCALE GENOMIC DNA]</scope>
</reference>